<dbReference type="EMBL" id="LHXJ01000045">
    <property type="protein sequence ID" value="KXA90557.1"/>
    <property type="molecule type" value="Genomic_DNA"/>
</dbReference>
<feature type="transmembrane region" description="Helical" evidence="1">
    <location>
        <begin position="48"/>
        <end position="68"/>
    </location>
</feature>
<protein>
    <submittedName>
        <fullName evidence="2">Uncharacterized protein</fullName>
    </submittedName>
</protein>
<organism evidence="2 3">
    <name type="scientific">candidate division MSBL1 archaeon SCGC-AAA259A05</name>
    <dbReference type="NCBI Taxonomy" id="1698259"/>
    <lineage>
        <taxon>Archaea</taxon>
        <taxon>Methanobacteriati</taxon>
        <taxon>Methanobacteriota</taxon>
        <taxon>candidate division MSBL1</taxon>
    </lineage>
</organism>
<keyword evidence="3" id="KW-1185">Reference proteome</keyword>
<gene>
    <name evidence="2" type="ORF">AKJ57_04040</name>
</gene>
<keyword evidence="1" id="KW-0812">Transmembrane</keyword>
<dbReference type="Proteomes" id="UP000070163">
    <property type="component" value="Unassembled WGS sequence"/>
</dbReference>
<comment type="caution">
    <text evidence="2">The sequence shown here is derived from an EMBL/GenBank/DDBJ whole genome shotgun (WGS) entry which is preliminary data.</text>
</comment>
<feature type="transmembrane region" description="Helical" evidence="1">
    <location>
        <begin position="74"/>
        <end position="93"/>
    </location>
</feature>
<evidence type="ECO:0000256" key="1">
    <source>
        <dbReference type="SAM" id="Phobius"/>
    </source>
</evidence>
<sequence length="171" mass="20182">MGEKTTLRGFMEIKKKNPFNELWIEKISRKLSFDKIASRISKKSHAPYFFVLTVMIIDVPILNTIWYFRTGFHPLIDAPTWLLLPPLVFFAIWGSRKIRDKFEEFVRSSSLLEHNNVKKKDFFEIPSPKLKYFFLISGLVLWMIYAIWSIPEIISMSGKLGYSGFFLFIPF</sequence>
<feature type="transmembrane region" description="Helical" evidence="1">
    <location>
        <begin position="132"/>
        <end position="150"/>
    </location>
</feature>
<evidence type="ECO:0000313" key="2">
    <source>
        <dbReference type="EMBL" id="KXA90557.1"/>
    </source>
</evidence>
<reference evidence="2 3" key="1">
    <citation type="journal article" date="2016" name="Sci. Rep.">
        <title>Metabolic traits of an uncultured archaeal lineage -MSBL1- from brine pools of the Red Sea.</title>
        <authorList>
            <person name="Mwirichia R."/>
            <person name="Alam I."/>
            <person name="Rashid M."/>
            <person name="Vinu M."/>
            <person name="Ba-Alawi W."/>
            <person name="Anthony Kamau A."/>
            <person name="Kamanda Ngugi D."/>
            <person name="Goker M."/>
            <person name="Klenk H.P."/>
            <person name="Bajic V."/>
            <person name="Stingl U."/>
        </authorList>
    </citation>
    <scope>NUCLEOTIDE SEQUENCE [LARGE SCALE GENOMIC DNA]</scope>
    <source>
        <strain evidence="2">SCGC-AAA259A05</strain>
    </source>
</reference>
<evidence type="ECO:0000313" key="3">
    <source>
        <dbReference type="Proteomes" id="UP000070163"/>
    </source>
</evidence>
<dbReference type="AlphaFoldDB" id="A0A133U8Q3"/>
<accession>A0A133U8Q3</accession>
<keyword evidence="1" id="KW-0472">Membrane</keyword>
<name>A0A133U8Q3_9EURY</name>
<keyword evidence="1" id="KW-1133">Transmembrane helix</keyword>
<proteinExistence type="predicted"/>